<keyword evidence="3" id="KW-1185">Reference proteome</keyword>
<evidence type="ECO:0000313" key="2">
    <source>
        <dbReference type="EMBL" id="REE00517.1"/>
    </source>
</evidence>
<evidence type="ECO:0000259" key="1">
    <source>
        <dbReference type="PROSITE" id="PS51729"/>
    </source>
</evidence>
<dbReference type="InterPro" id="IPR016181">
    <property type="entry name" value="Acyl_CoA_acyltransferase"/>
</dbReference>
<evidence type="ECO:0000313" key="3">
    <source>
        <dbReference type="Proteomes" id="UP000256779"/>
    </source>
</evidence>
<sequence length="97" mass="10967">MSKIKNNLKIQHDILSKIFYIKVKGGNAELHYDRHGDSYLDLLSTTVPDDSQGFGIASQIVEAALAFAREQHLKVKPTCDFVESYIEKHPEHSDLVL</sequence>
<dbReference type="PANTHER" id="PTHR31435">
    <property type="entry name" value="PROTEIN NATD1"/>
    <property type="match status" value="1"/>
</dbReference>
<dbReference type="SUPFAM" id="SSF55729">
    <property type="entry name" value="Acyl-CoA N-acyltransferases (Nat)"/>
    <property type="match status" value="1"/>
</dbReference>
<dbReference type="CDD" id="cd04301">
    <property type="entry name" value="NAT_SF"/>
    <property type="match status" value="1"/>
</dbReference>
<feature type="domain" description="N-acetyltransferase" evidence="1">
    <location>
        <begin position="11"/>
        <end position="97"/>
    </location>
</feature>
<dbReference type="PANTHER" id="PTHR31435:SF9">
    <property type="entry name" value="PROTEIN NATD1"/>
    <property type="match status" value="1"/>
</dbReference>
<dbReference type="RefSeq" id="WP_170147928.1">
    <property type="nucleotide sequence ID" value="NZ_QREG01000005.1"/>
</dbReference>
<dbReference type="InterPro" id="IPR031165">
    <property type="entry name" value="GNAT_YJDJ"/>
</dbReference>
<reference evidence="2 3" key="1">
    <citation type="submission" date="2018-07" db="EMBL/GenBank/DDBJ databases">
        <title>Genomic Encyclopedia of Type Strains, Phase IV (KMG-IV): sequencing the most valuable type-strain genomes for metagenomic binning, comparative biology and taxonomic classification.</title>
        <authorList>
            <person name="Goeker M."/>
        </authorList>
    </citation>
    <scope>NUCLEOTIDE SEQUENCE [LARGE SCALE GENOMIC DNA]</scope>
    <source>
        <strain evidence="2 3">DSM 4134</strain>
    </source>
</reference>
<dbReference type="AlphaFoldDB" id="A0A3D9L7R2"/>
<dbReference type="InterPro" id="IPR045057">
    <property type="entry name" value="Gcn5-rel_NAT"/>
</dbReference>
<dbReference type="EMBL" id="QREG01000005">
    <property type="protein sequence ID" value="REE00517.1"/>
    <property type="molecule type" value="Genomic_DNA"/>
</dbReference>
<proteinExistence type="predicted"/>
<accession>A0A3D9L7R2</accession>
<dbReference type="Pfam" id="PF14542">
    <property type="entry name" value="Acetyltransf_CG"/>
    <property type="match status" value="1"/>
</dbReference>
<dbReference type="Gene3D" id="3.40.630.30">
    <property type="match status" value="1"/>
</dbReference>
<name>A0A3D9L7R2_MARFU</name>
<dbReference type="Proteomes" id="UP000256779">
    <property type="component" value="Unassembled WGS sequence"/>
</dbReference>
<gene>
    <name evidence="2" type="ORF">C7460_105140</name>
</gene>
<dbReference type="PROSITE" id="PS51729">
    <property type="entry name" value="GNAT_YJDJ"/>
    <property type="match status" value="1"/>
</dbReference>
<organism evidence="2 3">
    <name type="scientific">Marinoscillum furvescens DSM 4134</name>
    <dbReference type="NCBI Taxonomy" id="1122208"/>
    <lineage>
        <taxon>Bacteria</taxon>
        <taxon>Pseudomonadati</taxon>
        <taxon>Bacteroidota</taxon>
        <taxon>Cytophagia</taxon>
        <taxon>Cytophagales</taxon>
        <taxon>Reichenbachiellaceae</taxon>
        <taxon>Marinoscillum</taxon>
    </lineage>
</organism>
<protein>
    <recommendedName>
        <fullName evidence="1">N-acetyltransferase domain-containing protein</fullName>
    </recommendedName>
</protein>
<comment type="caution">
    <text evidence="2">The sequence shown here is derived from an EMBL/GenBank/DDBJ whole genome shotgun (WGS) entry which is preliminary data.</text>
</comment>